<keyword evidence="2" id="KW-1185">Reference proteome</keyword>
<dbReference type="RefSeq" id="WP_146383568.1">
    <property type="nucleotide sequence ID" value="NZ_VFIO01000001.1"/>
</dbReference>
<evidence type="ECO:0000313" key="2">
    <source>
        <dbReference type="Proteomes" id="UP000318428"/>
    </source>
</evidence>
<reference evidence="1 2" key="1">
    <citation type="submission" date="2019-06" db="EMBL/GenBank/DDBJ databases">
        <title>Pseudomonas bimorpha sp. nov. isolated from bovine raw milk and skim milk concentrate.</title>
        <authorList>
            <person name="Hofmann K."/>
            <person name="Huptas C."/>
            <person name="Doll E."/>
            <person name="Scherer S."/>
            <person name="Wenning M."/>
        </authorList>
    </citation>
    <scope>NUCLEOTIDE SEQUENCE [LARGE SCALE GENOMIC DNA]</scope>
    <source>
        <strain evidence="1 2">DSM 108989</strain>
    </source>
</reference>
<name>A0ABY3GK47_9PSED</name>
<comment type="caution">
    <text evidence="1">The sequence shown here is derived from an EMBL/GenBank/DDBJ whole genome shotgun (WGS) entry which is preliminary data.</text>
</comment>
<dbReference type="EMBL" id="VFIO01000001">
    <property type="protein sequence ID" value="TWR92066.1"/>
    <property type="molecule type" value="Genomic_DNA"/>
</dbReference>
<proteinExistence type="predicted"/>
<protein>
    <submittedName>
        <fullName evidence="1">Uncharacterized protein</fullName>
    </submittedName>
</protein>
<organism evidence="1 2">
    <name type="scientific">Pseudomonas saxonica</name>
    <dbReference type="NCBI Taxonomy" id="2600598"/>
    <lineage>
        <taxon>Bacteria</taxon>
        <taxon>Pseudomonadati</taxon>
        <taxon>Pseudomonadota</taxon>
        <taxon>Gammaproteobacteria</taxon>
        <taxon>Pseudomonadales</taxon>
        <taxon>Pseudomonadaceae</taxon>
        <taxon>Pseudomonas</taxon>
    </lineage>
</organism>
<accession>A0ABY3GK47</accession>
<sequence length="149" mass="16428">MPYAYPGVYIEEDLSPGLNISSSETAVPVFVFSGGFPIDSSELLQIDSWLDFLALLVDGVTDFEVFEADALYNSVKYYFINGGGRCYVSDYNSLGVNLLNNPGLITLVVEAGISRMEANDFFSGYWMILERPVATFLLYVIPLGGVKSY</sequence>
<gene>
    <name evidence="1" type="ORF">FJD38_00140</name>
</gene>
<dbReference type="Proteomes" id="UP000318428">
    <property type="component" value="Unassembled WGS sequence"/>
</dbReference>
<evidence type="ECO:0000313" key="1">
    <source>
        <dbReference type="EMBL" id="TWR92066.1"/>
    </source>
</evidence>